<evidence type="ECO:0000256" key="1">
    <source>
        <dbReference type="SAM" id="Phobius"/>
    </source>
</evidence>
<keyword evidence="1" id="KW-0472">Membrane</keyword>
<evidence type="ECO:0000313" key="4">
    <source>
        <dbReference type="EMBL" id="KAK4593212.1"/>
    </source>
</evidence>
<evidence type="ECO:0000259" key="2">
    <source>
        <dbReference type="Pfam" id="PF13961"/>
    </source>
</evidence>
<accession>A0AAN7FG63</accession>
<feature type="transmembrane region" description="Helical" evidence="1">
    <location>
        <begin position="889"/>
        <end position="908"/>
    </location>
</feature>
<comment type="caution">
    <text evidence="4">The sequence shown here is derived from an EMBL/GenBank/DDBJ whole genome shotgun (WGS) entry which is preliminary data.</text>
</comment>
<keyword evidence="1" id="KW-0812">Transmembrane</keyword>
<dbReference type="Gene3D" id="1.25.40.20">
    <property type="entry name" value="Ankyrin repeat-containing domain"/>
    <property type="match status" value="2"/>
</dbReference>
<dbReference type="EMBL" id="JAXUIC010000004">
    <property type="protein sequence ID" value="KAK4593212.1"/>
    <property type="molecule type" value="Genomic_DNA"/>
</dbReference>
<feature type="transmembrane region" description="Helical" evidence="1">
    <location>
        <begin position="958"/>
        <end position="977"/>
    </location>
</feature>
<dbReference type="Pfam" id="PF13961">
    <property type="entry name" value="DUF4219"/>
    <property type="match status" value="1"/>
</dbReference>
<gene>
    <name evidence="4" type="ORF">RGQ29_017376</name>
</gene>
<dbReference type="InterPro" id="IPR002110">
    <property type="entry name" value="Ankyrin_rpt"/>
</dbReference>
<dbReference type="InterPro" id="IPR025314">
    <property type="entry name" value="DUF4219"/>
</dbReference>
<reference evidence="4 5" key="1">
    <citation type="journal article" date="2023" name="G3 (Bethesda)">
        <title>A haplotype-resolved chromosome-scale genome for Quercus rubra L. provides insights into the genetics of adaptive traits for red oak species.</title>
        <authorList>
            <person name="Kapoor B."/>
            <person name="Jenkins J."/>
            <person name="Schmutz J."/>
            <person name="Zhebentyayeva T."/>
            <person name="Kuelheim C."/>
            <person name="Coggeshall M."/>
            <person name="Heim C."/>
            <person name="Lasky J.R."/>
            <person name="Leites L."/>
            <person name="Islam-Faridi N."/>
            <person name="Romero-Severson J."/>
            <person name="DeLeo V.L."/>
            <person name="Lucas S.M."/>
            <person name="Lazic D."/>
            <person name="Gailing O."/>
            <person name="Carlson J."/>
            <person name="Staton M."/>
        </authorList>
    </citation>
    <scope>NUCLEOTIDE SEQUENCE [LARGE SCALE GENOMIC DNA]</scope>
    <source>
        <strain evidence="4">Pseudo-F2</strain>
    </source>
</reference>
<evidence type="ECO:0008006" key="6">
    <source>
        <dbReference type="Google" id="ProtNLM"/>
    </source>
</evidence>
<dbReference type="Pfam" id="PF13962">
    <property type="entry name" value="PGG"/>
    <property type="match status" value="1"/>
</dbReference>
<evidence type="ECO:0000259" key="3">
    <source>
        <dbReference type="Pfam" id="PF13962"/>
    </source>
</evidence>
<keyword evidence="1" id="KW-1133">Transmembrane helix</keyword>
<name>A0AAN7FG63_QUERU</name>
<protein>
    <recommendedName>
        <fullName evidence="6">PGG domain-containing protein</fullName>
    </recommendedName>
</protein>
<dbReference type="SUPFAM" id="SSF48403">
    <property type="entry name" value="Ankyrin repeat"/>
    <property type="match status" value="1"/>
</dbReference>
<feature type="transmembrane region" description="Helical" evidence="1">
    <location>
        <begin position="851"/>
        <end position="868"/>
    </location>
</feature>
<dbReference type="SMART" id="SM00248">
    <property type="entry name" value="ANK"/>
    <property type="match status" value="3"/>
</dbReference>
<dbReference type="InterPro" id="IPR036770">
    <property type="entry name" value="Ankyrin_rpt-contain_sf"/>
</dbReference>
<organism evidence="4 5">
    <name type="scientific">Quercus rubra</name>
    <name type="common">Northern red oak</name>
    <name type="synonym">Quercus borealis</name>
    <dbReference type="NCBI Taxonomy" id="3512"/>
    <lineage>
        <taxon>Eukaryota</taxon>
        <taxon>Viridiplantae</taxon>
        <taxon>Streptophyta</taxon>
        <taxon>Embryophyta</taxon>
        <taxon>Tracheophyta</taxon>
        <taxon>Spermatophyta</taxon>
        <taxon>Magnoliopsida</taxon>
        <taxon>eudicotyledons</taxon>
        <taxon>Gunneridae</taxon>
        <taxon>Pentapetalae</taxon>
        <taxon>rosids</taxon>
        <taxon>fabids</taxon>
        <taxon>Fagales</taxon>
        <taxon>Fagaceae</taxon>
        <taxon>Quercus</taxon>
    </lineage>
</organism>
<dbReference type="PANTHER" id="PTHR24177:SF329">
    <property type="entry name" value="ANKYRIN REPEAT PROTEIN"/>
    <property type="match status" value="1"/>
</dbReference>
<proteinExistence type="predicted"/>
<feature type="domain" description="PGG" evidence="3">
    <location>
        <begin position="841"/>
        <end position="952"/>
    </location>
</feature>
<dbReference type="AlphaFoldDB" id="A0AAN7FG63"/>
<dbReference type="Proteomes" id="UP001324115">
    <property type="component" value="Unassembled WGS sequence"/>
</dbReference>
<dbReference type="Pfam" id="PF12796">
    <property type="entry name" value="Ank_2"/>
    <property type="match status" value="1"/>
</dbReference>
<feature type="domain" description="DUF4219" evidence="2">
    <location>
        <begin position="215"/>
        <end position="240"/>
    </location>
</feature>
<dbReference type="Pfam" id="PF14223">
    <property type="entry name" value="Retrotran_gag_2"/>
    <property type="match status" value="2"/>
</dbReference>
<dbReference type="PANTHER" id="PTHR24177">
    <property type="entry name" value="CASKIN"/>
    <property type="match status" value="1"/>
</dbReference>
<dbReference type="InterPro" id="IPR026961">
    <property type="entry name" value="PGG_dom"/>
</dbReference>
<feature type="transmembrane region" description="Helical" evidence="1">
    <location>
        <begin position="928"/>
        <end position="946"/>
    </location>
</feature>
<keyword evidence="5" id="KW-1185">Reference proteome</keyword>
<dbReference type="GO" id="GO:0016020">
    <property type="term" value="C:membrane"/>
    <property type="evidence" value="ECO:0007669"/>
    <property type="project" value="TreeGrafter"/>
</dbReference>
<sequence length="1004" mass="112810">MAPKSAPTAPVNTILWDPNNYFDWSLQVKTRLTNQQLWDIVEGTNEPPKAENDEAAFKAWSEKNAMALQLIWYSCGWPFNSAIGKITSAKNAWDTLAAICALYKTSFIASFKRLEDIDNYMDWSIQVKTKLTDRQLWVIVEGTDELLKAETDEVASQAWSEKNAMALGVIRYSCGGRLCWAIEMITSAKIAWHTLAAICKLPISSYKDVFKNLEDADNYLDWSLQVKTKLADQQLWDIVEGNDEAPKAESDEAAFKAWSEKNAMALGVIRYSGEGPLQWAIWKITSAKIAWDTLAAICTLPKSSFIVPEEYDYVAWSVRMKAYLKACDLWDIVEAATQPPKPEDDEIAFNAWSKKDAIALYLIRESSSAFYSSLFPAGTAQNAWDILAKFYNSEGRENSELRKYVLFKQYLRDGNWAAANQFITSNPGAECAIISNTRSTALHIAIIAGHLHIVKELVNMLPTDKLRMTDKDGNTVLGCCALVGNTEMAKCIVEKCPMLLSIGSGNKFDKLIPVVMALTCNSNSIATARYLYSVTPPGSLSPGKGSVNGATFVTRCIYSKNFAMIPFQLVPSVCNSIDMALDVLEKFPTLVTALDIEKESPVLALASMSFPYTSENQLISWKRWIYNCIHIPGVDDINQIPLSIQKLEKGKSTQVRNIRLGIRQTYDYESKHQYRKLLLRMCQELQCSSDKQLEKGLVYEAIFKATKKGMVEFVTAIWSACPELVSAEEEFTWRNPFMCAVLYRQHEIFRLLYCFSLKDSILAATDYEGNNILHMAAMTEPSARRNTIPGAAFHMQRDLQWFKEVKSIVSPSLIEAENDDGFTPQDLFVENHKGLVDQAKNWIKETTSSCTVPAILIVIIMFAAAITVRGGNNQNTSLPMFLKDKVFMLFMLSNALFLVSATTSLLVFHTITSRNLEEDFLISLPHKMIIGLSSLIFSIAPMMVNFCTSLSIILDGNLWVVIPIICLVTGPVILFAWKQVHLLLAMVASTYRPRIFDRNVKPWM</sequence>
<evidence type="ECO:0000313" key="5">
    <source>
        <dbReference type="Proteomes" id="UP001324115"/>
    </source>
</evidence>